<reference evidence="1 2" key="1">
    <citation type="submission" date="2013-02" db="EMBL/GenBank/DDBJ databases">
        <authorList>
            <person name="Genoscope - CEA"/>
        </authorList>
    </citation>
    <scope>NUCLEOTIDE SEQUENCE [LARGE SCALE GENOMIC DNA]</scope>
    <source>
        <strain evidence="1 2">STM 2683</strain>
    </source>
</reference>
<proteinExistence type="predicted"/>
<gene>
    <name evidence="1" type="ORF">MESS2_1340050</name>
</gene>
<organism evidence="1 2">
    <name type="scientific">Mesorhizobium metallidurans STM 2683</name>
    <dbReference type="NCBI Taxonomy" id="1297569"/>
    <lineage>
        <taxon>Bacteria</taxon>
        <taxon>Pseudomonadati</taxon>
        <taxon>Pseudomonadota</taxon>
        <taxon>Alphaproteobacteria</taxon>
        <taxon>Hyphomicrobiales</taxon>
        <taxon>Phyllobacteriaceae</taxon>
        <taxon>Mesorhizobium</taxon>
    </lineage>
</organism>
<name>M5EJV3_9HYPH</name>
<dbReference type="AlphaFoldDB" id="M5EJV3"/>
<accession>M5EJV3</accession>
<evidence type="ECO:0000313" key="2">
    <source>
        <dbReference type="Proteomes" id="UP000012062"/>
    </source>
</evidence>
<sequence length="36" mass="4023">MQGFALAMPVSFNVFLRVAVRDRFGIAEPLSHCRDA</sequence>
<dbReference type="Proteomes" id="UP000012062">
    <property type="component" value="Unassembled WGS sequence"/>
</dbReference>
<dbReference type="EMBL" id="CAUM01000040">
    <property type="protein sequence ID" value="CCV04647.1"/>
    <property type="molecule type" value="Genomic_DNA"/>
</dbReference>
<evidence type="ECO:0000313" key="1">
    <source>
        <dbReference type="EMBL" id="CCV04647.1"/>
    </source>
</evidence>
<keyword evidence="2" id="KW-1185">Reference proteome</keyword>
<protein>
    <submittedName>
        <fullName evidence="1">Uncharacterized protein</fullName>
    </submittedName>
</protein>
<comment type="caution">
    <text evidence="1">The sequence shown here is derived from an EMBL/GenBank/DDBJ whole genome shotgun (WGS) entry which is preliminary data.</text>
</comment>